<dbReference type="InterPro" id="IPR017853">
    <property type="entry name" value="GH"/>
</dbReference>
<dbReference type="Gene3D" id="3.40.50.880">
    <property type="match status" value="1"/>
</dbReference>
<keyword evidence="3" id="KW-1185">Reference proteome</keyword>
<dbReference type="RefSeq" id="WP_382166562.1">
    <property type="nucleotide sequence ID" value="NZ_JBHTBR010000002.1"/>
</dbReference>
<sequence>MLFTKSSKVRHSLRAALLLGVATAFLGCTPTAQNETAQSALEQSASSQNVYEQEALSKIKTLNALMDQARAKEIDVTREETVIWFAKEFLKFANWDEANKDVVAFSFQQFQPYREDKTKFAEELPDFERQKVIQILDAGIENINNVLDGKIKRKPVPKIDWSDITVGDNMLINNERPIFLYDYFSKSVGRPLTDTSVYNDYLGSIYHGGENLYPVDHDRAINSFLVKEDGTFDAELLREVTDIPDTHVGFLLYWNSGIPEWILKQEPEAALGRSLFTGFDIDNPLVREVWGKIVRKTGELTRGKKVSQLGYIMSNEPHWYSEKKHWTQNFKEMTSISSYTKANFKNWLKDKYNNNIDTLNANWKTQFNSFDNVVLDVPLDRATRGTPPWYDWSRYNMDRSIDWFTYLQTELHKVNPEADTHIKLQPNLFTENPRSHGIDVEALTELTTMIGDDAKTTRTRNLNVKAPQEWESKYGYFWEELSMSYDFLESVAPDKIHINSEAHFLSASWWRELDMPVDYVRNVFWLATIQGMDASMSWFWARDPDGSPEDRLEGDLNFFDPALAGSYAASVNMQPHVANEVTQVMMDLNAVSEEILAIREQRRPIRLFYSETSAINKNKHMTEQFEMYEALSFDGFPVGFATQKILQNQDIKNWDTVLVYETQFVTDTEFSALQDYLNAGGTIILDSETSLSKNEYGKKRAQNLNAGRGNLIRFDGHADVDVLRNAALEATATSRANVSLKEDNGTAHKGCMWRVVEDGEGGYLVNILNLGKHTAQLDLNISGAAPNEIIDIMTGQKVSSNFELKPNGVLLLKLKP</sequence>
<dbReference type="InterPro" id="IPR003476">
    <property type="entry name" value="Glyco_hydro_42"/>
</dbReference>
<dbReference type="PANTHER" id="PTHR36447">
    <property type="entry name" value="BETA-GALACTOSIDASE GANA"/>
    <property type="match status" value="1"/>
</dbReference>
<dbReference type="PANTHER" id="PTHR36447:SF1">
    <property type="entry name" value="BETA-GALACTOSIDASE GANA"/>
    <property type="match status" value="1"/>
</dbReference>
<dbReference type="Gene3D" id="3.20.20.80">
    <property type="entry name" value="Glycosidases"/>
    <property type="match status" value="1"/>
</dbReference>
<dbReference type="InterPro" id="IPR029062">
    <property type="entry name" value="Class_I_gatase-like"/>
</dbReference>
<evidence type="ECO:0000256" key="1">
    <source>
        <dbReference type="SAM" id="SignalP"/>
    </source>
</evidence>
<dbReference type="SUPFAM" id="SSF51445">
    <property type="entry name" value="(Trans)glycosidases"/>
    <property type="match status" value="1"/>
</dbReference>
<dbReference type="GO" id="GO:0016787">
    <property type="term" value="F:hydrolase activity"/>
    <property type="evidence" value="ECO:0007669"/>
    <property type="project" value="UniProtKB-KW"/>
</dbReference>
<proteinExistence type="predicted"/>
<name>A0ABW2IK50_9PROT</name>
<comment type="caution">
    <text evidence="2">The sequence shown here is derived from an EMBL/GenBank/DDBJ whole genome shotgun (WGS) entry which is preliminary data.</text>
</comment>
<keyword evidence="2" id="KW-0378">Hydrolase</keyword>
<dbReference type="PROSITE" id="PS51257">
    <property type="entry name" value="PROKAR_LIPOPROTEIN"/>
    <property type="match status" value="1"/>
</dbReference>
<protein>
    <submittedName>
        <fullName evidence="2">Glycoside hydrolase family 42</fullName>
    </submittedName>
</protein>
<keyword evidence="1" id="KW-0732">Signal</keyword>
<feature type="chain" id="PRO_5047186600" evidence="1">
    <location>
        <begin position="27"/>
        <end position="816"/>
    </location>
</feature>
<evidence type="ECO:0000313" key="3">
    <source>
        <dbReference type="Proteomes" id="UP001596492"/>
    </source>
</evidence>
<gene>
    <name evidence="2" type="ORF">ACFQS8_07040</name>
</gene>
<reference evidence="3" key="1">
    <citation type="journal article" date="2019" name="Int. J. Syst. Evol. Microbiol.">
        <title>The Global Catalogue of Microorganisms (GCM) 10K type strain sequencing project: providing services to taxonomists for standard genome sequencing and annotation.</title>
        <authorList>
            <consortium name="The Broad Institute Genomics Platform"/>
            <consortium name="The Broad Institute Genome Sequencing Center for Infectious Disease"/>
            <person name="Wu L."/>
            <person name="Ma J."/>
        </authorList>
    </citation>
    <scope>NUCLEOTIDE SEQUENCE [LARGE SCALE GENOMIC DNA]</scope>
    <source>
        <strain evidence="3">CCUG 51308</strain>
    </source>
</reference>
<dbReference type="CDD" id="cd03143">
    <property type="entry name" value="A4_beta-galactosidase_middle_domain"/>
    <property type="match status" value="1"/>
</dbReference>
<dbReference type="Proteomes" id="UP001596492">
    <property type="component" value="Unassembled WGS sequence"/>
</dbReference>
<dbReference type="EMBL" id="JBHTBR010000002">
    <property type="protein sequence ID" value="MFC7291367.1"/>
    <property type="molecule type" value="Genomic_DNA"/>
</dbReference>
<evidence type="ECO:0000313" key="2">
    <source>
        <dbReference type="EMBL" id="MFC7291367.1"/>
    </source>
</evidence>
<organism evidence="2 3">
    <name type="scientific">Hirschia litorea</name>
    <dbReference type="NCBI Taxonomy" id="1199156"/>
    <lineage>
        <taxon>Bacteria</taxon>
        <taxon>Pseudomonadati</taxon>
        <taxon>Pseudomonadota</taxon>
        <taxon>Alphaproteobacteria</taxon>
        <taxon>Hyphomonadales</taxon>
        <taxon>Hyphomonadaceae</taxon>
        <taxon>Hirschia</taxon>
    </lineage>
</organism>
<feature type="signal peptide" evidence="1">
    <location>
        <begin position="1"/>
        <end position="26"/>
    </location>
</feature>
<accession>A0ABW2IK50</accession>